<keyword evidence="5" id="KW-0378">Hydrolase</keyword>
<sequence>MRRDEARDWALALDIVWYCDRAAGFVNGMDAEGFRTSDIHRYAVERCVSVVGEAAAKLSDGFRSSLPDIPWHAVIGMRHVVVHDYGRVDLDRLWETVTIAMPRLASRLRPLIPPDETP</sequence>
<dbReference type="InterPro" id="IPR051813">
    <property type="entry name" value="HepT_RNase_toxin"/>
</dbReference>
<dbReference type="STRING" id="1123062.SAMN02745775_1011108"/>
<evidence type="ECO:0000256" key="1">
    <source>
        <dbReference type="ARBA" id="ARBA00022553"/>
    </source>
</evidence>
<evidence type="ECO:0000313" key="7">
    <source>
        <dbReference type="Proteomes" id="UP000199473"/>
    </source>
</evidence>
<evidence type="ECO:0000256" key="2">
    <source>
        <dbReference type="ARBA" id="ARBA00022649"/>
    </source>
</evidence>
<name>A0A1I3Y9V5_9PROT</name>
<keyword evidence="3" id="KW-0540">Nuclease</keyword>
<evidence type="ECO:0000256" key="4">
    <source>
        <dbReference type="ARBA" id="ARBA00022741"/>
    </source>
</evidence>
<dbReference type="RefSeq" id="WP_175533753.1">
    <property type="nucleotide sequence ID" value="NZ_FOSQ01000001.1"/>
</dbReference>
<dbReference type="InterPro" id="IPR008201">
    <property type="entry name" value="HepT-like"/>
</dbReference>
<dbReference type="PANTHER" id="PTHR34139:SF1">
    <property type="entry name" value="RNASE MJ1380-RELATED"/>
    <property type="match status" value="1"/>
</dbReference>
<keyword evidence="7" id="KW-1185">Reference proteome</keyword>
<keyword evidence="4" id="KW-0547">Nucleotide-binding</keyword>
<dbReference type="PANTHER" id="PTHR34139">
    <property type="entry name" value="UPF0331 PROTEIN MJ0127"/>
    <property type="match status" value="1"/>
</dbReference>
<gene>
    <name evidence="6" type="ORF">SAMN02745775_1011108</name>
</gene>
<dbReference type="GO" id="GO:0110001">
    <property type="term" value="C:toxin-antitoxin complex"/>
    <property type="evidence" value="ECO:0007669"/>
    <property type="project" value="InterPro"/>
</dbReference>
<evidence type="ECO:0000313" key="6">
    <source>
        <dbReference type="EMBL" id="SFK28747.1"/>
    </source>
</evidence>
<dbReference type="GO" id="GO:0000166">
    <property type="term" value="F:nucleotide binding"/>
    <property type="evidence" value="ECO:0007669"/>
    <property type="project" value="UniProtKB-KW"/>
</dbReference>
<dbReference type="Proteomes" id="UP000199473">
    <property type="component" value="Unassembled WGS sequence"/>
</dbReference>
<dbReference type="GO" id="GO:0016787">
    <property type="term" value="F:hydrolase activity"/>
    <property type="evidence" value="ECO:0007669"/>
    <property type="project" value="UniProtKB-KW"/>
</dbReference>
<evidence type="ECO:0000256" key="3">
    <source>
        <dbReference type="ARBA" id="ARBA00022722"/>
    </source>
</evidence>
<evidence type="ECO:0000256" key="5">
    <source>
        <dbReference type="ARBA" id="ARBA00022801"/>
    </source>
</evidence>
<proteinExistence type="predicted"/>
<accession>A0A1I3Y9V5</accession>
<dbReference type="GO" id="GO:0004540">
    <property type="term" value="F:RNA nuclease activity"/>
    <property type="evidence" value="ECO:0007669"/>
    <property type="project" value="InterPro"/>
</dbReference>
<dbReference type="Pfam" id="PF01934">
    <property type="entry name" value="HepT-like"/>
    <property type="match status" value="1"/>
</dbReference>
<keyword evidence="1" id="KW-0597">Phosphoprotein</keyword>
<dbReference type="AlphaFoldDB" id="A0A1I3Y9V5"/>
<protein>
    <submittedName>
        <fullName evidence="6">Uncharacterized conserved protein, contains HEPN domain</fullName>
    </submittedName>
</protein>
<organism evidence="6 7">
    <name type="scientific">Falsiroseomonas stagni DSM 19981</name>
    <dbReference type="NCBI Taxonomy" id="1123062"/>
    <lineage>
        <taxon>Bacteria</taxon>
        <taxon>Pseudomonadati</taxon>
        <taxon>Pseudomonadota</taxon>
        <taxon>Alphaproteobacteria</taxon>
        <taxon>Acetobacterales</taxon>
        <taxon>Roseomonadaceae</taxon>
        <taxon>Falsiroseomonas</taxon>
    </lineage>
</organism>
<keyword evidence="2" id="KW-1277">Toxin-antitoxin system</keyword>
<reference evidence="6 7" key="1">
    <citation type="submission" date="2016-10" db="EMBL/GenBank/DDBJ databases">
        <authorList>
            <person name="de Groot N.N."/>
        </authorList>
    </citation>
    <scope>NUCLEOTIDE SEQUENCE [LARGE SCALE GENOMIC DNA]</scope>
    <source>
        <strain evidence="6 7">DSM 19981</strain>
    </source>
</reference>
<dbReference type="EMBL" id="FOSQ01000001">
    <property type="protein sequence ID" value="SFK28747.1"/>
    <property type="molecule type" value="Genomic_DNA"/>
</dbReference>